<dbReference type="GO" id="GO:0016491">
    <property type="term" value="F:oxidoreductase activity"/>
    <property type="evidence" value="ECO:0007669"/>
    <property type="project" value="UniProtKB-KW"/>
</dbReference>
<evidence type="ECO:0000313" key="5">
    <source>
        <dbReference type="Proteomes" id="UP000178656"/>
    </source>
</evidence>
<comment type="caution">
    <text evidence="4">The sequence shown here is derived from an EMBL/GenBank/DDBJ whole genome shotgun (WGS) entry which is preliminary data.</text>
</comment>
<dbReference type="InterPro" id="IPR002880">
    <property type="entry name" value="Pyrv_Fd/Flavodoxin_OxRdtase_N"/>
</dbReference>
<gene>
    <name evidence="4" type="ORF">A2482_01355</name>
</gene>
<dbReference type="InterPro" id="IPR033412">
    <property type="entry name" value="PFOR_II"/>
</dbReference>
<feature type="domain" description="Pyruvate flavodoxin/ferredoxin oxidoreductase pyrimidine binding" evidence="2">
    <location>
        <begin position="16"/>
        <end position="235"/>
    </location>
</feature>
<proteinExistence type="predicted"/>
<evidence type="ECO:0000313" key="4">
    <source>
        <dbReference type="EMBL" id="OGF38132.1"/>
    </source>
</evidence>
<feature type="domain" description="Pyruvate:ferredoxin oxidoreductase core" evidence="3">
    <location>
        <begin position="260"/>
        <end position="370"/>
    </location>
</feature>
<dbReference type="Proteomes" id="UP000178656">
    <property type="component" value="Unassembled WGS sequence"/>
</dbReference>
<dbReference type="SUPFAM" id="SSF52518">
    <property type="entry name" value="Thiamin diphosphate-binding fold (THDP-binding)"/>
    <property type="match status" value="1"/>
</dbReference>
<dbReference type="SUPFAM" id="SSF52922">
    <property type="entry name" value="TK C-terminal domain-like"/>
    <property type="match status" value="1"/>
</dbReference>
<protein>
    <recommendedName>
        <fullName evidence="6">Pyruvate ferredoxin oxidoreductase</fullName>
    </recommendedName>
</protein>
<dbReference type="Pfam" id="PF01855">
    <property type="entry name" value="POR_N"/>
    <property type="match status" value="1"/>
</dbReference>
<dbReference type="EMBL" id="MFGM01000008">
    <property type="protein sequence ID" value="OGF38132.1"/>
    <property type="molecule type" value="Genomic_DNA"/>
</dbReference>
<dbReference type="Gene3D" id="3.40.50.970">
    <property type="match status" value="1"/>
</dbReference>
<keyword evidence="1" id="KW-0560">Oxidoreductase</keyword>
<accession>A0A1F5TGS9</accession>
<dbReference type="AlphaFoldDB" id="A0A1F5TGS9"/>
<dbReference type="InterPro" id="IPR009014">
    <property type="entry name" value="Transketo_C/PFOR_II"/>
</dbReference>
<evidence type="ECO:0000256" key="1">
    <source>
        <dbReference type="ARBA" id="ARBA00023002"/>
    </source>
</evidence>
<name>A0A1F5TGS9_9BACT</name>
<reference evidence="4 5" key="1">
    <citation type="journal article" date="2016" name="Nat. Commun.">
        <title>Thousands of microbial genomes shed light on interconnected biogeochemical processes in an aquifer system.</title>
        <authorList>
            <person name="Anantharaman K."/>
            <person name="Brown C.T."/>
            <person name="Hug L.A."/>
            <person name="Sharon I."/>
            <person name="Castelle C.J."/>
            <person name="Probst A.J."/>
            <person name="Thomas B.C."/>
            <person name="Singh A."/>
            <person name="Wilkins M.J."/>
            <person name="Karaoz U."/>
            <person name="Brodie E.L."/>
            <person name="Williams K.H."/>
            <person name="Hubbard S.S."/>
            <person name="Banfield J.F."/>
        </authorList>
    </citation>
    <scope>NUCLEOTIDE SEQUENCE [LARGE SCALE GENOMIC DNA]</scope>
</reference>
<evidence type="ECO:0000259" key="2">
    <source>
        <dbReference type="Pfam" id="PF01855"/>
    </source>
</evidence>
<organism evidence="4 5">
    <name type="scientific">Candidatus Falkowbacteria bacterium RIFOXYC2_FULL_48_21</name>
    <dbReference type="NCBI Taxonomy" id="1798005"/>
    <lineage>
        <taxon>Bacteria</taxon>
        <taxon>Candidatus Falkowiibacteriota</taxon>
    </lineage>
</organism>
<sequence>MKHCIEGSNAVARIVKLCRPAVVAAYPITPQTHIVEDLSKFVSDGQADFEFIRSESEFAAASIVLGASAAGVRTYTSSSSQGLLLMTEVLFTIAGLRLPVVLTCANRAVSAPINIWNDQQDSMTVRDAGWIMLYAEDNQEAVDFLPLAYKVAEQLKIPVMVNMDGFILTHVVEPVDIPDEAPLGKFLPEYVPEHGQFLDVKNPVSLGAFATPADYMNIRQEFFDDLVDAKKVIKQELKNYQNIFGRGSDELVEFYGDEKAETVFVAMGSVVGTLKDVVDELNAVGKRARFDLRQARRAAVVKIKCFRPFPTEELQKKLRRAKFVAVIDKSVSLGQEGILATEVKACLSGGEQVVRGFVAGLGGRDITKKQLVEVYKSARKKKVDATFVG</sequence>
<dbReference type="PANTHER" id="PTHR32154:SF0">
    <property type="entry name" value="PYRUVATE-FLAVODOXIN OXIDOREDUCTASE-RELATED"/>
    <property type="match status" value="1"/>
</dbReference>
<dbReference type="InterPro" id="IPR029061">
    <property type="entry name" value="THDP-binding"/>
</dbReference>
<dbReference type="Gene3D" id="3.40.50.920">
    <property type="match status" value="1"/>
</dbReference>
<evidence type="ECO:0000259" key="3">
    <source>
        <dbReference type="Pfam" id="PF17147"/>
    </source>
</evidence>
<evidence type="ECO:0008006" key="6">
    <source>
        <dbReference type="Google" id="ProtNLM"/>
    </source>
</evidence>
<dbReference type="CDD" id="cd07034">
    <property type="entry name" value="TPP_PYR_PFOR_IOR-alpha_like"/>
    <property type="match status" value="1"/>
</dbReference>
<dbReference type="GO" id="GO:0006979">
    <property type="term" value="P:response to oxidative stress"/>
    <property type="evidence" value="ECO:0007669"/>
    <property type="project" value="TreeGrafter"/>
</dbReference>
<dbReference type="Pfam" id="PF17147">
    <property type="entry name" value="PFOR_II"/>
    <property type="match status" value="1"/>
</dbReference>
<dbReference type="FunFam" id="3.40.50.970:FF:000012">
    <property type="entry name" value="Pyruvate:ferredoxin (Flavodoxin) oxidoreductase"/>
    <property type="match status" value="1"/>
</dbReference>
<dbReference type="InterPro" id="IPR050722">
    <property type="entry name" value="Pyruvate:ferred/Flavod_OxRd"/>
</dbReference>
<dbReference type="PANTHER" id="PTHR32154">
    <property type="entry name" value="PYRUVATE-FLAVODOXIN OXIDOREDUCTASE-RELATED"/>
    <property type="match status" value="1"/>
</dbReference>